<evidence type="ECO:0000259" key="3">
    <source>
        <dbReference type="Pfam" id="PF06863"/>
    </source>
</evidence>
<dbReference type="InterPro" id="IPR037050">
    <property type="entry name" value="DUF1254_sf"/>
</dbReference>
<evidence type="ECO:0008006" key="6">
    <source>
        <dbReference type="Google" id="ProtNLM"/>
    </source>
</evidence>
<sequence length="553" mass="61067">MFFLMTATAFLAFLLTTFARSPTGTGDATLNEATEFSLIYGYPLIAYSELALPIVSEHGTNSLHHQRQLANPGRKSVVRPNVDTLYSHSILDMSHEDLVFEIPNITDRYWVCPFYDVYGNNYANLGSITKSPPGKYRVRYAFGVGEEPGITYCGGKSERPECDGYQGLINAPTPYGAVDARILVRQNDLEMVHTFQNHTLLYTVPGGCQAKPYAPKLTTAMLNASLARDLPMRIMQMTARFTPHNPPRNVSDVSRVDTMLLKAGIQDGYSKPVGANLTHLAQMAEAAVSAHAYLPKNIRDLKHGWLGLAPSAQGDYNLDYKMRSFLARYGYLALDATEALYPTYHEPETKKFALTLGPKEAYMITFVGKPPLAKQGFWSITVYNEEQYLVANPLERYALGDRSNLTYADGAPVYGTDSKNASFQILLQPADIEPPKNWTSNWLPAPPGGGEISISLAKELIVAAFEHKDIFSTMDAASKRTLDRASPYETVTLVKLILSGPTSITGYLTITSAAQDDMVAHVYRVYSAERTLSLASERYGFYISGLCDGVGRM</sequence>
<feature type="chain" id="PRO_5012142490" description="DUF1254 domain-containing protein" evidence="1">
    <location>
        <begin position="20"/>
        <end position="553"/>
    </location>
</feature>
<gene>
    <name evidence="4" type="ORF">OAory_01095860</name>
</gene>
<dbReference type="PANTHER" id="PTHR36509">
    <property type="entry name" value="BLL3101 PROTEIN"/>
    <property type="match status" value="1"/>
</dbReference>
<dbReference type="InterPro" id="IPR010621">
    <property type="entry name" value="DUF1214"/>
</dbReference>
<dbReference type="Proteomes" id="UP000190312">
    <property type="component" value="Unassembled WGS sequence"/>
</dbReference>
<feature type="domain" description="DUF1254" evidence="3">
    <location>
        <begin position="61"/>
        <end position="202"/>
    </location>
</feature>
<feature type="domain" description="DUF1214" evidence="2">
    <location>
        <begin position="339"/>
        <end position="449"/>
    </location>
</feature>
<protein>
    <recommendedName>
        <fullName evidence="6">DUF1254 domain-containing protein</fullName>
    </recommendedName>
</protein>
<dbReference type="eggNOG" id="ENOG502SNN5">
    <property type="taxonomic scope" value="Eukaryota"/>
</dbReference>
<reference evidence="4 5" key="1">
    <citation type="submission" date="2016-10" db="EMBL/GenBank/DDBJ databases">
        <title>Genome sequencing of Aspergillus oryzae BCC7051.</title>
        <authorList>
            <person name="Thammarongtham C."/>
            <person name="Vorapreeda T."/>
            <person name="Nookaew I."/>
            <person name="Srisuk T."/>
            <person name="Land M."/>
            <person name="Jeennor S."/>
            <person name="Laoteng K."/>
        </authorList>
    </citation>
    <scope>NUCLEOTIDE SEQUENCE [LARGE SCALE GENOMIC DNA]</scope>
    <source>
        <strain evidence="4 5">BCC7051</strain>
    </source>
</reference>
<evidence type="ECO:0000313" key="4">
    <source>
        <dbReference type="EMBL" id="OOO08290.1"/>
    </source>
</evidence>
<dbReference type="AlphaFoldDB" id="A0A1S9DGV4"/>
<name>A0A1S9DGV4_ASPOZ</name>
<evidence type="ECO:0000259" key="2">
    <source>
        <dbReference type="Pfam" id="PF06742"/>
    </source>
</evidence>
<organism evidence="4 5">
    <name type="scientific">Aspergillus oryzae</name>
    <name type="common">Yellow koji mold</name>
    <dbReference type="NCBI Taxonomy" id="5062"/>
    <lineage>
        <taxon>Eukaryota</taxon>
        <taxon>Fungi</taxon>
        <taxon>Dikarya</taxon>
        <taxon>Ascomycota</taxon>
        <taxon>Pezizomycotina</taxon>
        <taxon>Eurotiomycetes</taxon>
        <taxon>Eurotiomycetidae</taxon>
        <taxon>Eurotiales</taxon>
        <taxon>Aspergillaceae</taxon>
        <taxon>Aspergillus</taxon>
        <taxon>Aspergillus subgen. Circumdati</taxon>
    </lineage>
</organism>
<keyword evidence="1" id="KW-0732">Signal</keyword>
<evidence type="ECO:0000256" key="1">
    <source>
        <dbReference type="SAM" id="SignalP"/>
    </source>
</evidence>
<dbReference type="Gene3D" id="2.60.40.1610">
    <property type="entry name" value="Domain of unknown function DUF1254"/>
    <property type="match status" value="1"/>
</dbReference>
<feature type="signal peptide" evidence="1">
    <location>
        <begin position="1"/>
        <end position="19"/>
    </location>
</feature>
<proteinExistence type="predicted"/>
<dbReference type="Pfam" id="PF06742">
    <property type="entry name" value="DUF1214"/>
    <property type="match status" value="1"/>
</dbReference>
<dbReference type="VEuPathDB" id="FungiDB:AO090020000716"/>
<dbReference type="SUPFAM" id="SSF160935">
    <property type="entry name" value="VPA0735-like"/>
    <property type="match status" value="1"/>
</dbReference>
<dbReference type="EMBL" id="MKZY01000005">
    <property type="protein sequence ID" value="OOO08290.1"/>
    <property type="molecule type" value="Genomic_DNA"/>
</dbReference>
<dbReference type="OrthoDB" id="2018906at2759"/>
<evidence type="ECO:0000313" key="5">
    <source>
        <dbReference type="Proteomes" id="UP000190312"/>
    </source>
</evidence>
<accession>A0A1S9DGV4</accession>
<dbReference type="InterPro" id="IPR037049">
    <property type="entry name" value="DUF1214_C_sf"/>
</dbReference>
<dbReference type="InterPro" id="IPR010679">
    <property type="entry name" value="DUF1254"/>
</dbReference>
<dbReference type="PANTHER" id="PTHR36509:SF2">
    <property type="entry name" value="BLL3101 PROTEIN"/>
    <property type="match status" value="1"/>
</dbReference>
<comment type="caution">
    <text evidence="4">The sequence shown here is derived from an EMBL/GenBank/DDBJ whole genome shotgun (WGS) entry which is preliminary data.</text>
</comment>
<dbReference type="Gene3D" id="2.60.120.600">
    <property type="entry name" value="Domain of unknown function DUF1214, C-terminal domain"/>
    <property type="match status" value="1"/>
</dbReference>
<dbReference type="Pfam" id="PF06863">
    <property type="entry name" value="DUF1254"/>
    <property type="match status" value="1"/>
</dbReference>